<name>A0A9P5SGS0_9FUNG</name>
<dbReference type="InterPro" id="IPR032675">
    <property type="entry name" value="LRR_dom_sf"/>
</dbReference>
<dbReference type="SUPFAM" id="SSF52047">
    <property type="entry name" value="RNI-like"/>
    <property type="match status" value="1"/>
</dbReference>
<gene>
    <name evidence="2" type="ORF">BG006_007844</name>
</gene>
<dbReference type="AlphaFoldDB" id="A0A9P5SGS0"/>
<reference evidence="2" key="1">
    <citation type="journal article" date="2020" name="Fungal Divers.">
        <title>Resolving the Mortierellaceae phylogeny through synthesis of multi-gene phylogenetics and phylogenomics.</title>
        <authorList>
            <person name="Vandepol N."/>
            <person name="Liber J."/>
            <person name="Desiro A."/>
            <person name="Na H."/>
            <person name="Kennedy M."/>
            <person name="Barry K."/>
            <person name="Grigoriev I.V."/>
            <person name="Miller A.N."/>
            <person name="O'Donnell K."/>
            <person name="Stajich J.E."/>
            <person name="Bonito G."/>
        </authorList>
    </citation>
    <scope>NUCLEOTIDE SEQUENCE</scope>
    <source>
        <strain evidence="2">NVP1</strain>
    </source>
</reference>
<feature type="region of interest" description="Disordered" evidence="1">
    <location>
        <begin position="1"/>
        <end position="33"/>
    </location>
</feature>
<comment type="caution">
    <text evidence="2">The sequence shown here is derived from an EMBL/GenBank/DDBJ whole genome shotgun (WGS) entry which is preliminary data.</text>
</comment>
<evidence type="ECO:0000313" key="2">
    <source>
        <dbReference type="EMBL" id="KAF9329072.1"/>
    </source>
</evidence>
<dbReference type="Proteomes" id="UP000696485">
    <property type="component" value="Unassembled WGS sequence"/>
</dbReference>
<proteinExistence type="predicted"/>
<feature type="compositionally biased region" description="Polar residues" evidence="1">
    <location>
        <begin position="1"/>
        <end position="10"/>
    </location>
</feature>
<protein>
    <submittedName>
        <fullName evidence="2">Uncharacterized protein</fullName>
    </submittedName>
</protein>
<keyword evidence="3" id="KW-1185">Reference proteome</keyword>
<organism evidence="2 3">
    <name type="scientific">Podila minutissima</name>
    <dbReference type="NCBI Taxonomy" id="64525"/>
    <lineage>
        <taxon>Eukaryota</taxon>
        <taxon>Fungi</taxon>
        <taxon>Fungi incertae sedis</taxon>
        <taxon>Mucoromycota</taxon>
        <taxon>Mortierellomycotina</taxon>
        <taxon>Mortierellomycetes</taxon>
        <taxon>Mortierellales</taxon>
        <taxon>Mortierellaceae</taxon>
        <taxon>Podila</taxon>
    </lineage>
</organism>
<sequence length="580" mass="65691">MASNHTSNNIDIPPVPYPERHSSSLHHRSYSESQTIPYSISTTGDSEDTPYCASTASTLDQLKWSKMARLLQLLIACTDVQARLPALRYPGYGQQWIRPPCKVDYLRHYIDHQNFAAIVLCFPYLFADKSSSCELLAATDPCTVPQGSNVLKVMFQIQRAFMAHTACRIRTLSVSAASMELLVVPMIPQLARVTSLELTDLDQDFALEPILDFIKSHRMLVGPILKNIRLMGRSFTPSRLDTLVLTSIKNSRLNADKVRTILGAIRDLEKVDGQAWMPSVGLLGFKDVVASSNNLKVLKCSFPPAPSSVWSSYFPLPHGTHDIHIDWSSLLEKCRSLEQIRIPVRHGDLYRWAYHEKKSTLICAPILPRTQTKRLPHMHRIHLCGATVDLLDTLADVAFAFQDTLQDLEAHSWLRVWQPATLEFDWTLSRLTRLVLDGELSLYFSLDSLAWCPMLEHLSLSTDPSLDPGAHLLLYIRSREMHKVACLKRLRRLVLRGAWPVSDVVLRKIADRCKKLSSLVLDHTTVTSIGGLLLAVERMYMLESMSLRLDVVDLYLVRVVVRKLAFLRAMQLTSLYKQDL</sequence>
<evidence type="ECO:0000313" key="3">
    <source>
        <dbReference type="Proteomes" id="UP000696485"/>
    </source>
</evidence>
<evidence type="ECO:0000256" key="1">
    <source>
        <dbReference type="SAM" id="MobiDB-lite"/>
    </source>
</evidence>
<dbReference type="EMBL" id="JAAAUY010000508">
    <property type="protein sequence ID" value="KAF9329072.1"/>
    <property type="molecule type" value="Genomic_DNA"/>
</dbReference>
<accession>A0A9P5SGS0</accession>
<dbReference type="Gene3D" id="3.80.10.10">
    <property type="entry name" value="Ribonuclease Inhibitor"/>
    <property type="match status" value="1"/>
</dbReference>